<keyword evidence="2" id="KW-1185">Reference proteome</keyword>
<evidence type="ECO:0000313" key="2">
    <source>
        <dbReference type="Proteomes" id="UP000297635"/>
    </source>
</evidence>
<name>A0A4Z0V6S4_9BACT</name>
<evidence type="ECO:0000313" key="1">
    <source>
        <dbReference type="EMBL" id="TGG39443.1"/>
    </source>
</evidence>
<dbReference type="RefSeq" id="WP_135469997.1">
    <property type="nucleotide sequence ID" value="NZ_CASCNC010000003.1"/>
</dbReference>
<dbReference type="AlphaFoldDB" id="A0A4Z0V6S4"/>
<proteinExistence type="predicted"/>
<dbReference type="EMBL" id="SJSA01000001">
    <property type="protein sequence ID" value="TGG39443.1"/>
    <property type="molecule type" value="Genomic_DNA"/>
</dbReference>
<accession>A0A4Z0V6S4</accession>
<dbReference type="GeneID" id="82148443"/>
<reference evidence="1 2" key="1">
    <citation type="submission" date="2019-02" db="EMBL/GenBank/DDBJ databases">
        <title>Isolation and identification of novel species under the genus Muribaculum.</title>
        <authorList>
            <person name="Miyake S."/>
            <person name="Ding Y."/>
            <person name="Low A."/>
            <person name="Soh M."/>
            <person name="Seedorf H."/>
        </authorList>
    </citation>
    <scope>NUCLEOTIDE SEQUENCE [LARGE SCALE GENOMIC DNA]</scope>
    <source>
        <strain evidence="1 2">TLL-A3</strain>
    </source>
</reference>
<gene>
    <name evidence="1" type="ORF">EZ315_01480</name>
</gene>
<organism evidence="1 2">
    <name type="scientific">Duncaniella freteri</name>
    <dbReference type="NCBI Taxonomy" id="2530391"/>
    <lineage>
        <taxon>Bacteria</taxon>
        <taxon>Pseudomonadati</taxon>
        <taxon>Bacteroidota</taxon>
        <taxon>Bacteroidia</taxon>
        <taxon>Bacteroidales</taxon>
        <taxon>Muribaculaceae</taxon>
        <taxon>Duncaniella</taxon>
    </lineage>
</organism>
<dbReference type="Proteomes" id="UP000297635">
    <property type="component" value="Unassembled WGS sequence"/>
</dbReference>
<sequence length="97" mass="11670">MIADEKRTIKEMISLYCRKHNHSCSPELCRECKELLEYAYRRLDKCPHGDDKPSCRHCKIHCYSQDMRARIRAVMRYAGPRMLLRHPLSIISWLRHI</sequence>
<dbReference type="InterPro" id="IPR020483">
    <property type="entry name" value="Uncharacterised_YgbA"/>
</dbReference>
<dbReference type="Pfam" id="PF11756">
    <property type="entry name" value="YgbA_NO"/>
    <property type="match status" value="1"/>
</dbReference>
<comment type="caution">
    <text evidence="1">The sequence shown here is derived from an EMBL/GenBank/DDBJ whole genome shotgun (WGS) entry which is preliminary data.</text>
</comment>
<dbReference type="NCBIfam" id="NF007714">
    <property type="entry name" value="PRK10410.1-2"/>
    <property type="match status" value="1"/>
</dbReference>
<protein>
    <submittedName>
        <fullName evidence="1">Nitrous oxide-stimulated promoter family protein</fullName>
    </submittedName>
</protein>